<sequence length="215" mass="24031">MSPVTAADFLLLDSGAVFSEQTVRNGQDDPATKVLDQYDLPSYDLLGAGHKFLVIDEFIDQELMLEQKDQVRAFLDQGNILFFSGHLFRPWIPGASLFVPKTIRNHHDYTVTVLDHPIFAGVKSEDITYNKGVAGFFSRGHHPVPEGAEVLLRLAGEEPITYIDRFSTKGTIVVHAGRNLLKYRHNNHSGGRIGAQFAQFLFEEHQALQTRGVQA</sequence>
<dbReference type="Proteomes" id="UP000293142">
    <property type="component" value="Unassembled WGS sequence"/>
</dbReference>
<keyword evidence="2" id="KW-1185">Reference proteome</keyword>
<reference evidence="1 2" key="1">
    <citation type="submission" date="2019-02" db="EMBL/GenBank/DDBJ databases">
        <title>Paenibacillus sp. nov., isolated from surface-sterilized tissue of Thalictrum simplex L.</title>
        <authorList>
            <person name="Tuo L."/>
        </authorList>
    </citation>
    <scope>NUCLEOTIDE SEQUENCE [LARGE SCALE GENOMIC DNA]</scope>
    <source>
        <strain evidence="1 2">N2SHLJ1</strain>
    </source>
</reference>
<accession>A0A4Q9DMS4</accession>
<comment type="caution">
    <text evidence="1">The sequence shown here is derived from an EMBL/GenBank/DDBJ whole genome shotgun (WGS) entry which is preliminary data.</text>
</comment>
<name>A0A4Q9DMS4_9BACL</name>
<protein>
    <submittedName>
        <fullName evidence="1">Phosphate starvation-inducible protein PhoH</fullName>
    </submittedName>
</protein>
<dbReference type="OrthoDB" id="2583792at2"/>
<evidence type="ECO:0000313" key="2">
    <source>
        <dbReference type="Proteomes" id="UP000293142"/>
    </source>
</evidence>
<organism evidence="1 2">
    <name type="scientific">Paenibacillus thalictri</name>
    <dbReference type="NCBI Taxonomy" id="2527873"/>
    <lineage>
        <taxon>Bacteria</taxon>
        <taxon>Bacillati</taxon>
        <taxon>Bacillota</taxon>
        <taxon>Bacilli</taxon>
        <taxon>Bacillales</taxon>
        <taxon>Paenibacillaceae</taxon>
        <taxon>Paenibacillus</taxon>
    </lineage>
</organism>
<dbReference type="EMBL" id="SIRE01000015">
    <property type="protein sequence ID" value="TBL76084.1"/>
    <property type="molecule type" value="Genomic_DNA"/>
</dbReference>
<gene>
    <name evidence="1" type="ORF">EYB31_21295</name>
</gene>
<evidence type="ECO:0000313" key="1">
    <source>
        <dbReference type="EMBL" id="TBL76084.1"/>
    </source>
</evidence>
<dbReference type="AlphaFoldDB" id="A0A4Q9DMS4"/>
<proteinExistence type="predicted"/>